<reference evidence="1 2" key="1">
    <citation type="journal article" date="2013" name="Genome Biol.">
        <title>Comparative genomics of the core and accessory genomes of 48 Sinorhizobium strains comprising five genospecies.</title>
        <authorList>
            <person name="Sugawara M."/>
            <person name="Epstein B."/>
            <person name="Badgley B.D."/>
            <person name="Unno T."/>
            <person name="Xu L."/>
            <person name="Reese J."/>
            <person name="Gyaneshwar P."/>
            <person name="Denny R."/>
            <person name="Mudge J."/>
            <person name="Bharti A.K."/>
            <person name="Farmer A.D."/>
            <person name="May G.D."/>
            <person name="Woodward J.E."/>
            <person name="Medigue C."/>
            <person name="Vallenet D."/>
            <person name="Lajus A."/>
            <person name="Rouy Z."/>
            <person name="Martinez-Vaz B."/>
            <person name="Tiffin P."/>
            <person name="Young N.D."/>
            <person name="Sadowsky M.J."/>
        </authorList>
    </citation>
    <scope>NUCLEOTIDE SEQUENCE [LARGE SCALE GENOMIC DNA]</scope>
    <source>
        <strain evidence="1 2">N6B1</strain>
    </source>
</reference>
<name>A0AAW9TX26_RHIML</name>
<dbReference type="AlphaFoldDB" id="A0AAW9TX26"/>
<dbReference type="Pfam" id="PF10045">
    <property type="entry name" value="DUF2280"/>
    <property type="match status" value="1"/>
</dbReference>
<evidence type="ECO:0000313" key="1">
    <source>
        <dbReference type="EMBL" id="MQW36478.1"/>
    </source>
</evidence>
<dbReference type="Proteomes" id="UP000429484">
    <property type="component" value="Unassembled WGS sequence"/>
</dbReference>
<protein>
    <submittedName>
        <fullName evidence="1">DUF2280 domain-containing protein</fullName>
    </submittedName>
</protein>
<dbReference type="GeneID" id="99979442"/>
<dbReference type="InterPro" id="IPR018738">
    <property type="entry name" value="DUF2280"/>
</dbReference>
<sequence>MRRRRPVVTWQRSGGCGSKTRKTFLDDTATIAISHLAVRLRTLQRKAVNQGKMRRRHCSA</sequence>
<dbReference type="EMBL" id="WISR01000222">
    <property type="protein sequence ID" value="MQW36478.1"/>
    <property type="molecule type" value="Genomic_DNA"/>
</dbReference>
<proteinExistence type="predicted"/>
<dbReference type="RefSeq" id="WP_122102780.1">
    <property type="nucleotide sequence ID" value="NZ_CP136281.1"/>
</dbReference>
<evidence type="ECO:0000313" key="2">
    <source>
        <dbReference type="Proteomes" id="UP000429484"/>
    </source>
</evidence>
<gene>
    <name evidence="1" type="ORF">GHK53_27815</name>
</gene>
<organism evidence="1 2">
    <name type="scientific">Rhizobium meliloti</name>
    <name type="common">Ensifer meliloti</name>
    <name type="synonym">Sinorhizobium meliloti</name>
    <dbReference type="NCBI Taxonomy" id="382"/>
    <lineage>
        <taxon>Bacteria</taxon>
        <taxon>Pseudomonadati</taxon>
        <taxon>Pseudomonadota</taxon>
        <taxon>Alphaproteobacteria</taxon>
        <taxon>Hyphomicrobiales</taxon>
        <taxon>Rhizobiaceae</taxon>
        <taxon>Sinorhizobium/Ensifer group</taxon>
        <taxon>Sinorhizobium</taxon>
    </lineage>
</organism>
<comment type="caution">
    <text evidence="1">The sequence shown here is derived from an EMBL/GenBank/DDBJ whole genome shotgun (WGS) entry which is preliminary data.</text>
</comment>
<accession>A0AAW9TX26</accession>